<evidence type="ECO:0000313" key="3">
    <source>
        <dbReference type="Proteomes" id="UP001367508"/>
    </source>
</evidence>
<proteinExistence type="predicted"/>
<reference evidence="2 3" key="1">
    <citation type="submission" date="2024-01" db="EMBL/GenBank/DDBJ databases">
        <title>The genomes of 5 underutilized Papilionoideae crops provide insights into root nodulation and disease resistanc.</title>
        <authorList>
            <person name="Jiang F."/>
        </authorList>
    </citation>
    <scope>NUCLEOTIDE SEQUENCE [LARGE SCALE GENOMIC DNA]</scope>
    <source>
        <strain evidence="2">LVBAO_FW01</strain>
        <tissue evidence="2">Leaves</tissue>
    </source>
</reference>
<evidence type="ECO:0008006" key="4">
    <source>
        <dbReference type="Google" id="ProtNLM"/>
    </source>
</evidence>
<evidence type="ECO:0000256" key="1">
    <source>
        <dbReference type="SAM" id="Phobius"/>
    </source>
</evidence>
<feature type="transmembrane region" description="Helical" evidence="1">
    <location>
        <begin position="62"/>
        <end position="83"/>
    </location>
</feature>
<organism evidence="2 3">
    <name type="scientific">Canavalia gladiata</name>
    <name type="common">Sword bean</name>
    <name type="synonym">Dolichos gladiatus</name>
    <dbReference type="NCBI Taxonomy" id="3824"/>
    <lineage>
        <taxon>Eukaryota</taxon>
        <taxon>Viridiplantae</taxon>
        <taxon>Streptophyta</taxon>
        <taxon>Embryophyta</taxon>
        <taxon>Tracheophyta</taxon>
        <taxon>Spermatophyta</taxon>
        <taxon>Magnoliopsida</taxon>
        <taxon>eudicotyledons</taxon>
        <taxon>Gunneridae</taxon>
        <taxon>Pentapetalae</taxon>
        <taxon>rosids</taxon>
        <taxon>fabids</taxon>
        <taxon>Fabales</taxon>
        <taxon>Fabaceae</taxon>
        <taxon>Papilionoideae</taxon>
        <taxon>50 kb inversion clade</taxon>
        <taxon>NPAAA clade</taxon>
        <taxon>indigoferoid/millettioid clade</taxon>
        <taxon>Phaseoleae</taxon>
        <taxon>Canavalia</taxon>
    </lineage>
</organism>
<keyword evidence="1" id="KW-0472">Membrane</keyword>
<keyword evidence="1" id="KW-0812">Transmembrane</keyword>
<name>A0AAN9KGN8_CANGL</name>
<protein>
    <recommendedName>
        <fullName evidence="4">Transmembrane protein</fullName>
    </recommendedName>
</protein>
<dbReference type="Proteomes" id="UP001367508">
    <property type="component" value="Unassembled WGS sequence"/>
</dbReference>
<keyword evidence="3" id="KW-1185">Reference proteome</keyword>
<keyword evidence="1" id="KW-1133">Transmembrane helix</keyword>
<accession>A0AAN9KGN8</accession>
<sequence length="90" mass="9886">MAAHAKTILFSTGFHPFGRVCSRADYPPPQSIIGSARGVLALHRNKDHHTKADRGAPRQSRLVRLALVGLVTTSVLLWLGAIINQFECRL</sequence>
<comment type="caution">
    <text evidence="2">The sequence shown here is derived from an EMBL/GenBank/DDBJ whole genome shotgun (WGS) entry which is preliminary data.</text>
</comment>
<gene>
    <name evidence="2" type="ORF">VNO77_34411</name>
</gene>
<dbReference type="EMBL" id="JAYMYQ010000008">
    <property type="protein sequence ID" value="KAK7315832.1"/>
    <property type="molecule type" value="Genomic_DNA"/>
</dbReference>
<evidence type="ECO:0000313" key="2">
    <source>
        <dbReference type="EMBL" id="KAK7315832.1"/>
    </source>
</evidence>
<dbReference type="AlphaFoldDB" id="A0AAN9KGN8"/>